<evidence type="ECO:0000256" key="5">
    <source>
        <dbReference type="ARBA" id="ARBA00023001"/>
    </source>
</evidence>
<gene>
    <name evidence="11" type="ORF">ACFPPD_01345</name>
</gene>
<organism evidence="11 12">
    <name type="scientific">Cohnella suwonensis</name>
    <dbReference type="NCBI Taxonomy" id="696072"/>
    <lineage>
        <taxon>Bacteria</taxon>
        <taxon>Bacillati</taxon>
        <taxon>Bacillota</taxon>
        <taxon>Bacilli</taxon>
        <taxon>Bacillales</taxon>
        <taxon>Paenibacillaceae</taxon>
        <taxon>Cohnella</taxon>
    </lineage>
</organism>
<accession>A0ABW0LQQ2</accession>
<name>A0ABW0LQQ2_9BACL</name>
<dbReference type="InterPro" id="IPR018120">
    <property type="entry name" value="Glyco_hydro_1_AS"/>
</dbReference>
<dbReference type="EC" id="3.2.1.21" evidence="3 10"/>
<keyword evidence="12" id="KW-1185">Reference proteome</keyword>
<dbReference type="InterPro" id="IPR017853">
    <property type="entry name" value="GH"/>
</dbReference>
<dbReference type="RefSeq" id="WP_209747384.1">
    <property type="nucleotide sequence ID" value="NZ_JBHSMH010000004.1"/>
</dbReference>
<dbReference type="Gene3D" id="3.20.20.80">
    <property type="entry name" value="Glycosidases"/>
    <property type="match status" value="1"/>
</dbReference>
<dbReference type="InterPro" id="IPR001360">
    <property type="entry name" value="Glyco_hydro_1"/>
</dbReference>
<dbReference type="GO" id="GO:0008422">
    <property type="term" value="F:beta-glucosidase activity"/>
    <property type="evidence" value="ECO:0007669"/>
    <property type="project" value="UniProtKB-EC"/>
</dbReference>
<evidence type="ECO:0000256" key="1">
    <source>
        <dbReference type="ARBA" id="ARBA00000448"/>
    </source>
</evidence>
<evidence type="ECO:0000256" key="9">
    <source>
        <dbReference type="PROSITE-ProRule" id="PRU10055"/>
    </source>
</evidence>
<dbReference type="SUPFAM" id="SSF51445">
    <property type="entry name" value="(Trans)glycosidases"/>
    <property type="match status" value="1"/>
</dbReference>
<reference evidence="12" key="1">
    <citation type="journal article" date="2019" name="Int. J. Syst. Evol. Microbiol.">
        <title>The Global Catalogue of Microorganisms (GCM) 10K type strain sequencing project: providing services to taxonomists for standard genome sequencing and annotation.</title>
        <authorList>
            <consortium name="The Broad Institute Genomics Platform"/>
            <consortium name="The Broad Institute Genome Sequencing Center for Infectious Disease"/>
            <person name="Wu L."/>
            <person name="Ma J."/>
        </authorList>
    </citation>
    <scope>NUCLEOTIDE SEQUENCE [LARGE SCALE GENOMIC DNA]</scope>
    <source>
        <strain evidence="12">CCUG 57113</strain>
    </source>
</reference>
<dbReference type="NCBIfam" id="TIGR03356">
    <property type="entry name" value="BGL"/>
    <property type="match status" value="1"/>
</dbReference>
<dbReference type="EMBL" id="JBHSMH010000004">
    <property type="protein sequence ID" value="MFC5467342.1"/>
    <property type="molecule type" value="Genomic_DNA"/>
</dbReference>
<evidence type="ECO:0000256" key="4">
    <source>
        <dbReference type="ARBA" id="ARBA00022801"/>
    </source>
</evidence>
<dbReference type="Pfam" id="PF00232">
    <property type="entry name" value="Glyco_hydro_1"/>
    <property type="match status" value="1"/>
</dbReference>
<comment type="caution">
    <text evidence="11">The sequence shown here is derived from an EMBL/GenBank/DDBJ whole genome shotgun (WGS) entry which is preliminary data.</text>
</comment>
<proteinExistence type="inferred from homology"/>
<evidence type="ECO:0000256" key="3">
    <source>
        <dbReference type="ARBA" id="ARBA00012744"/>
    </source>
</evidence>
<evidence type="ECO:0000256" key="6">
    <source>
        <dbReference type="ARBA" id="ARBA00023277"/>
    </source>
</evidence>
<sequence>MNNKSDFPSDFIWGVATSSYQIEGAADADGRTASIWDTFCRTPGKVAGGDTGERACEHYYRFREDVRLLADLGIKHYRFSIAWPRIYPEKGKLNREGLDFYRSLLNELKECGIQPLVTVYHWDLPQWIQDEGGWTNREAVDHYMEYARTLFEEFGREVPMWNTHNEPWCAAFLGYGVGVHAPGHRNWREAIAAAHHILLSHGLAVQAYREMGLTGQIGITLNLDHNDPASDREEDLEARRRHDGYLNRWFLDPVFKGAYPQDMMEWFLPHVGEYDFIQPGDLETIHEPGDLLGINYYSRGVIRSGTGHSMLLTDYVLPENSEVTDMGWEIHPESLHRLMQRLRKDYTSIPIFITENGAATKDVLENGKVEDEGRIRYVKAHLEQSLKFIRDGGNLKGYYLWSFLDNFEWAFGYEKRFGMVHVDYETQVRTPKASAYWYRDVMRRNGIAD</sequence>
<evidence type="ECO:0000256" key="7">
    <source>
        <dbReference type="ARBA" id="ARBA00023295"/>
    </source>
</evidence>
<keyword evidence="6" id="KW-0119">Carbohydrate metabolism</keyword>
<dbReference type="InterPro" id="IPR033132">
    <property type="entry name" value="GH_1_N_CS"/>
</dbReference>
<protein>
    <recommendedName>
        <fullName evidence="3 10">Beta-glucosidase</fullName>
        <ecNumber evidence="3 10">3.2.1.21</ecNumber>
    </recommendedName>
</protein>
<evidence type="ECO:0000256" key="2">
    <source>
        <dbReference type="ARBA" id="ARBA00010838"/>
    </source>
</evidence>
<feature type="active site" description="Nucleophile" evidence="9">
    <location>
        <position position="355"/>
    </location>
</feature>
<dbReference type="PRINTS" id="PR00131">
    <property type="entry name" value="GLHYDRLASE1"/>
</dbReference>
<comment type="similarity">
    <text evidence="2 10">Belongs to the glycosyl hydrolase 1 family.</text>
</comment>
<evidence type="ECO:0000313" key="11">
    <source>
        <dbReference type="EMBL" id="MFC5467342.1"/>
    </source>
</evidence>
<keyword evidence="8" id="KW-0624">Polysaccharide degradation</keyword>
<evidence type="ECO:0000256" key="8">
    <source>
        <dbReference type="ARBA" id="ARBA00023326"/>
    </source>
</evidence>
<dbReference type="PROSITE" id="PS00653">
    <property type="entry name" value="GLYCOSYL_HYDROL_F1_2"/>
    <property type="match status" value="1"/>
</dbReference>
<comment type="catalytic activity">
    <reaction evidence="1 10">
        <text>Hydrolysis of terminal, non-reducing beta-D-glucosyl residues with release of beta-D-glucose.</text>
        <dbReference type="EC" id="3.2.1.21"/>
    </reaction>
</comment>
<dbReference type="InterPro" id="IPR017736">
    <property type="entry name" value="Glyco_hydro_1_beta-glucosidase"/>
</dbReference>
<keyword evidence="4 10" id="KW-0378">Hydrolase</keyword>
<dbReference type="PANTHER" id="PTHR10353:SF36">
    <property type="entry name" value="LP05116P"/>
    <property type="match status" value="1"/>
</dbReference>
<dbReference type="PROSITE" id="PS00572">
    <property type="entry name" value="GLYCOSYL_HYDROL_F1_1"/>
    <property type="match status" value="1"/>
</dbReference>
<keyword evidence="7 10" id="KW-0326">Glycosidase</keyword>
<dbReference type="Proteomes" id="UP001596105">
    <property type="component" value="Unassembled WGS sequence"/>
</dbReference>
<keyword evidence="5" id="KW-0136">Cellulose degradation</keyword>
<dbReference type="PANTHER" id="PTHR10353">
    <property type="entry name" value="GLYCOSYL HYDROLASE"/>
    <property type="match status" value="1"/>
</dbReference>
<evidence type="ECO:0000313" key="12">
    <source>
        <dbReference type="Proteomes" id="UP001596105"/>
    </source>
</evidence>
<evidence type="ECO:0000256" key="10">
    <source>
        <dbReference type="RuleBase" id="RU361175"/>
    </source>
</evidence>